<dbReference type="Gene3D" id="3.40.640.10">
    <property type="entry name" value="Type I PLP-dependent aspartate aminotransferase-like (Major domain)"/>
    <property type="match status" value="1"/>
</dbReference>
<dbReference type="PANTHER" id="PTHR42699">
    <property type="match status" value="1"/>
</dbReference>
<evidence type="ECO:0008006" key="6">
    <source>
        <dbReference type="Google" id="ProtNLM"/>
    </source>
</evidence>
<dbReference type="InterPro" id="IPR015424">
    <property type="entry name" value="PyrdxlP-dep_Trfase"/>
</dbReference>
<dbReference type="EMBL" id="AMGV01000003">
    <property type="protein sequence ID" value="KEF60120.1"/>
    <property type="molecule type" value="Genomic_DNA"/>
</dbReference>
<keyword evidence="5" id="KW-1185">Reference proteome</keyword>
<evidence type="ECO:0000256" key="1">
    <source>
        <dbReference type="ARBA" id="ARBA00001933"/>
    </source>
</evidence>
<dbReference type="RefSeq" id="XP_013262710.1">
    <property type="nucleotide sequence ID" value="XM_013407256.1"/>
</dbReference>
<dbReference type="InterPro" id="IPR000277">
    <property type="entry name" value="Cys/Met-Metab_PyrdxlP-dep_enz"/>
</dbReference>
<dbReference type="Pfam" id="PF01053">
    <property type="entry name" value="Cys_Met_Meta_PP"/>
    <property type="match status" value="1"/>
</dbReference>
<comment type="caution">
    <text evidence="4">The sequence shown here is derived from an EMBL/GenBank/DDBJ whole genome shotgun (WGS) entry which is preliminary data.</text>
</comment>
<evidence type="ECO:0000256" key="3">
    <source>
        <dbReference type="RuleBase" id="RU362118"/>
    </source>
</evidence>
<gene>
    <name evidence="4" type="ORF">A1O9_04970</name>
</gene>
<dbReference type="OrthoDB" id="10047078at2759"/>
<dbReference type="VEuPathDB" id="FungiDB:A1O9_04970"/>
<evidence type="ECO:0000313" key="4">
    <source>
        <dbReference type="EMBL" id="KEF60120.1"/>
    </source>
</evidence>
<dbReference type="InterPro" id="IPR015421">
    <property type="entry name" value="PyrdxlP-dep_Trfase_major"/>
</dbReference>
<accession>A0A072PWZ6</accession>
<dbReference type="STRING" id="1182545.A0A072PWZ6"/>
<organism evidence="4 5">
    <name type="scientific">Exophiala aquamarina CBS 119918</name>
    <dbReference type="NCBI Taxonomy" id="1182545"/>
    <lineage>
        <taxon>Eukaryota</taxon>
        <taxon>Fungi</taxon>
        <taxon>Dikarya</taxon>
        <taxon>Ascomycota</taxon>
        <taxon>Pezizomycotina</taxon>
        <taxon>Eurotiomycetes</taxon>
        <taxon>Chaetothyriomycetidae</taxon>
        <taxon>Chaetothyriales</taxon>
        <taxon>Herpotrichiellaceae</taxon>
        <taxon>Exophiala</taxon>
    </lineage>
</organism>
<evidence type="ECO:0000256" key="2">
    <source>
        <dbReference type="ARBA" id="ARBA00022898"/>
    </source>
</evidence>
<comment type="similarity">
    <text evidence="3">Belongs to the trans-sulfuration enzymes family.</text>
</comment>
<dbReference type="InterPro" id="IPR051750">
    <property type="entry name" value="Trans-sulfuration_enzymes"/>
</dbReference>
<keyword evidence="2 3" id="KW-0663">Pyridoxal phosphate</keyword>
<dbReference type="GeneID" id="25279897"/>
<proteinExistence type="inferred from homology"/>
<dbReference type="AlphaFoldDB" id="A0A072PWZ6"/>
<dbReference type="GO" id="GO:0030170">
    <property type="term" value="F:pyridoxal phosphate binding"/>
    <property type="evidence" value="ECO:0007669"/>
    <property type="project" value="InterPro"/>
</dbReference>
<protein>
    <recommendedName>
        <fullName evidence="6">Cystathionine gamma-synthase</fullName>
    </recommendedName>
</protein>
<dbReference type="Gene3D" id="3.90.1150.10">
    <property type="entry name" value="Aspartate Aminotransferase, domain 1"/>
    <property type="match status" value="1"/>
</dbReference>
<dbReference type="PANTHER" id="PTHR42699:SF1">
    <property type="entry name" value="CYSTATHIONINE GAMMA-SYNTHASE-RELATED"/>
    <property type="match status" value="1"/>
</dbReference>
<dbReference type="Proteomes" id="UP000027920">
    <property type="component" value="Unassembled WGS sequence"/>
</dbReference>
<dbReference type="GO" id="GO:0019346">
    <property type="term" value="P:transsulfuration"/>
    <property type="evidence" value="ECO:0007669"/>
    <property type="project" value="InterPro"/>
</dbReference>
<name>A0A072PWZ6_9EURO</name>
<dbReference type="GO" id="GO:0003962">
    <property type="term" value="F:cystathionine gamma-synthase activity"/>
    <property type="evidence" value="ECO:0007669"/>
    <property type="project" value="TreeGrafter"/>
</dbReference>
<sequence length="539" mass="59729">MSTKIQTSFGHALPPAPRHAITTHVPTWRSLERFRDHDPVLMSSFTSMYPRFWIHPDIVQLSSKITEFAGEKEKACFIFPSIQTAEHAVAYSTSSGRGKDAVPADQIAIRIFMAQIPLFVVFFPPPAAGVVHGFWVHAGSGISSRLAEETLKHLDRLTEMQVDDPRLVRAADSPAHTTLRQRIAGLLERAPAGPPREKKVGEHDVYLFQTGMSSIYWVHQYLLSKYNSTSVLFGFAFHSTIHILEDFGPGSEFLGLGTGEEIDKLEQHLSVLSQQGKTPQAIWAEFPSNPLLVTPDLFRLRKLADKHGVLLIIDETIASFCSVDLLGVADIVVSSLTKSFSGYADLMAASAVLNPSSKRYDELKELFSNQYVNNFFAADAEKLEQNSRNYLERSAVLNNNAERVVEYLQAQVANPNSCLKKVYYPTVSASLDNYKPFMRQTTPDFKPGYGSLLSVEFNTLDATVAFYNNLNVHQGPHFGAHLSLSMGYTIGIYGKDLDWAAKYGLVTEQVRIGVGLEDTQELLAVVKEALAAADALVKN</sequence>
<evidence type="ECO:0000313" key="5">
    <source>
        <dbReference type="Proteomes" id="UP000027920"/>
    </source>
</evidence>
<dbReference type="SUPFAM" id="SSF53383">
    <property type="entry name" value="PLP-dependent transferases"/>
    <property type="match status" value="1"/>
</dbReference>
<dbReference type="HOGENOM" id="CLU_011302_3_0_1"/>
<dbReference type="InterPro" id="IPR015422">
    <property type="entry name" value="PyrdxlP-dep_Trfase_small"/>
</dbReference>
<comment type="cofactor">
    <cofactor evidence="1 3">
        <name>pyridoxal 5'-phosphate</name>
        <dbReference type="ChEBI" id="CHEBI:597326"/>
    </cofactor>
</comment>
<reference evidence="4 5" key="1">
    <citation type="submission" date="2013-03" db="EMBL/GenBank/DDBJ databases">
        <title>The Genome Sequence of Exophiala aquamarina CBS 119918.</title>
        <authorList>
            <consortium name="The Broad Institute Genomics Platform"/>
            <person name="Cuomo C."/>
            <person name="de Hoog S."/>
            <person name="Gorbushina A."/>
            <person name="Walker B."/>
            <person name="Young S.K."/>
            <person name="Zeng Q."/>
            <person name="Gargeya S."/>
            <person name="Fitzgerald M."/>
            <person name="Haas B."/>
            <person name="Abouelleil A."/>
            <person name="Allen A.W."/>
            <person name="Alvarado L."/>
            <person name="Arachchi H.M."/>
            <person name="Berlin A.M."/>
            <person name="Chapman S.B."/>
            <person name="Gainer-Dewar J."/>
            <person name="Goldberg J."/>
            <person name="Griggs A."/>
            <person name="Gujja S."/>
            <person name="Hansen M."/>
            <person name="Howarth C."/>
            <person name="Imamovic A."/>
            <person name="Ireland A."/>
            <person name="Larimer J."/>
            <person name="McCowan C."/>
            <person name="Murphy C."/>
            <person name="Pearson M."/>
            <person name="Poon T.W."/>
            <person name="Priest M."/>
            <person name="Roberts A."/>
            <person name="Saif S."/>
            <person name="Shea T."/>
            <person name="Sisk P."/>
            <person name="Sykes S."/>
            <person name="Wortman J."/>
            <person name="Nusbaum C."/>
            <person name="Birren B."/>
        </authorList>
    </citation>
    <scope>NUCLEOTIDE SEQUENCE [LARGE SCALE GENOMIC DNA]</scope>
    <source>
        <strain evidence="4 5">CBS 119918</strain>
    </source>
</reference>